<comment type="caution">
    <text evidence="4">The sequence shown here is derived from an EMBL/GenBank/DDBJ whole genome shotgun (WGS) entry which is preliminary data.</text>
</comment>
<organism evidence="4 5">
    <name type="scientific">Brassica napus</name>
    <name type="common">Rape</name>
    <dbReference type="NCBI Taxonomy" id="3708"/>
    <lineage>
        <taxon>Eukaryota</taxon>
        <taxon>Viridiplantae</taxon>
        <taxon>Streptophyta</taxon>
        <taxon>Embryophyta</taxon>
        <taxon>Tracheophyta</taxon>
        <taxon>Spermatophyta</taxon>
        <taxon>Magnoliopsida</taxon>
        <taxon>eudicotyledons</taxon>
        <taxon>Gunneridae</taxon>
        <taxon>Pentapetalae</taxon>
        <taxon>rosids</taxon>
        <taxon>malvids</taxon>
        <taxon>Brassicales</taxon>
        <taxon>Brassicaceae</taxon>
        <taxon>Brassiceae</taxon>
        <taxon>Brassica</taxon>
    </lineage>
</organism>
<dbReference type="PANTHER" id="PTHR47274">
    <property type="entry name" value="BTB/POZ DOMAIN CONTAINING PROTEIN, EXPRESSED-RELATED"/>
    <property type="match status" value="1"/>
</dbReference>
<dbReference type="EMBL" id="JAGKQM010000013">
    <property type="protein sequence ID" value="KAH0889827.1"/>
    <property type="molecule type" value="Genomic_DNA"/>
</dbReference>
<dbReference type="SUPFAM" id="SSF54695">
    <property type="entry name" value="POZ domain"/>
    <property type="match status" value="3"/>
</dbReference>
<dbReference type="Gene3D" id="3.30.710.10">
    <property type="entry name" value="Potassium Channel Kv1.1, Chain A"/>
    <property type="match status" value="3"/>
</dbReference>
<gene>
    <name evidence="4" type="ORF">HID58_052256</name>
</gene>
<dbReference type="CDD" id="cd18186">
    <property type="entry name" value="BTB_POZ_ZBTB_KLHL-like"/>
    <property type="match status" value="3"/>
</dbReference>
<dbReference type="Proteomes" id="UP000824890">
    <property type="component" value="Unassembled WGS sequence"/>
</dbReference>
<evidence type="ECO:0000313" key="5">
    <source>
        <dbReference type="Proteomes" id="UP000824890"/>
    </source>
</evidence>
<evidence type="ECO:0000256" key="1">
    <source>
        <dbReference type="ARBA" id="ARBA00002668"/>
    </source>
</evidence>
<evidence type="ECO:0000256" key="2">
    <source>
        <dbReference type="ARBA" id="ARBA00004906"/>
    </source>
</evidence>
<dbReference type="InterPro" id="IPR044784">
    <property type="entry name" value="At1g01640-like"/>
</dbReference>
<evidence type="ECO:0000259" key="3">
    <source>
        <dbReference type="PROSITE" id="PS50097"/>
    </source>
</evidence>
<dbReference type="Pfam" id="PF00651">
    <property type="entry name" value="BTB"/>
    <property type="match status" value="3"/>
</dbReference>
<dbReference type="SMART" id="SM00225">
    <property type="entry name" value="BTB"/>
    <property type="match status" value="3"/>
</dbReference>
<feature type="domain" description="BTB" evidence="3">
    <location>
        <begin position="339"/>
        <end position="404"/>
    </location>
</feature>
<accession>A0ABQ8AB94</accession>
<reference evidence="4 5" key="1">
    <citation type="submission" date="2021-05" db="EMBL/GenBank/DDBJ databases">
        <title>Genome Assembly of Synthetic Allotetraploid Brassica napus Reveals Homoeologous Exchanges between Subgenomes.</title>
        <authorList>
            <person name="Davis J.T."/>
        </authorList>
    </citation>
    <scope>NUCLEOTIDE SEQUENCE [LARGE SCALE GENOMIC DNA]</scope>
    <source>
        <strain evidence="5">cv. Da-Ae</strain>
        <tissue evidence="4">Seedling</tissue>
    </source>
</reference>
<proteinExistence type="predicted"/>
<keyword evidence="5" id="KW-1185">Reference proteome</keyword>
<dbReference type="InterPro" id="IPR011333">
    <property type="entry name" value="SKP1/BTB/POZ_sf"/>
</dbReference>
<protein>
    <recommendedName>
        <fullName evidence="3">BTB domain-containing protein</fullName>
    </recommendedName>
</protein>
<feature type="domain" description="BTB" evidence="3">
    <location>
        <begin position="24"/>
        <end position="97"/>
    </location>
</feature>
<feature type="domain" description="BTB" evidence="3">
    <location>
        <begin position="230"/>
        <end position="304"/>
    </location>
</feature>
<dbReference type="PROSITE" id="PS50097">
    <property type="entry name" value="BTB"/>
    <property type="match status" value="3"/>
</dbReference>
<dbReference type="Gene3D" id="1.25.40.420">
    <property type="match status" value="2"/>
</dbReference>
<sequence>MATQSNKDIFLGGLRTLFEEQWQVDVLLKAGNSDERAAISAHKLVLASRSMVLKKMMESDELKSSSKLETVTFSEMKHEELEALVEFMYSVDGSISSESLKKHVRSLYLAADKYEIPHLRDLCRKHLISSLNSSNALNILELAQIPFDKALNDAAFTTIKNNISSIASSAEFKLFVVNHPDLSVEIMKASLIRPLLAVIIVVLVFAMATQNNKEIFLGGLKKLFKEQWQADVLLKAGNSDKGATISAHKLVLASRSMVLKKIMESDEFKASSSKLETVTFSEMKHEELEALVEFMYSIDGSISSESFKKHVLVFAMATQNNKEIFLSGLKKLFKEQWQPDVLLKAGNSDKGATISAHKLVLASRSVVLKKIMESDEFKASSKLETVTFSEMKHEELEALVEFMYCVDGCICLESLKKHVGSLYLAADKYDIPHLRDLCRKHLISSLNSSNALNTFELAQIPFDKALNDAAFTTIKNNISTIANSAEFKLFVVNNPYLSVEIMKAFLVQPNNYCCGYCVKTIPFSERLQMVLPKKGGLSPLLGRETNACSGQPSQLC</sequence>
<comment type="pathway">
    <text evidence="2">Protein modification; protein ubiquitination.</text>
</comment>
<dbReference type="PANTHER" id="PTHR47274:SF5">
    <property type="entry name" value="BTB DOMAIN-CONTAINING PROTEIN"/>
    <property type="match status" value="1"/>
</dbReference>
<evidence type="ECO:0000313" key="4">
    <source>
        <dbReference type="EMBL" id="KAH0889827.1"/>
    </source>
</evidence>
<dbReference type="InterPro" id="IPR000210">
    <property type="entry name" value="BTB/POZ_dom"/>
</dbReference>
<comment type="function">
    <text evidence="1">May act as a substrate-specific adapter of an E3 ubiquitin-protein ligase complex (CUL3-RBX1-BTB) which mediates the ubiquitination and subsequent proteasomal degradation of target proteins.</text>
</comment>
<name>A0ABQ8AB94_BRANA</name>